<dbReference type="PROSITE" id="PS51257">
    <property type="entry name" value="PROKAR_LIPOPROTEIN"/>
    <property type="match status" value="1"/>
</dbReference>
<proteinExistence type="predicted"/>
<dbReference type="AlphaFoldDB" id="E6QVA0"/>
<sequence length="183" mass="20456">MRLTFIIIFVTLFAGLMTGCADQPATYTMAAHDQFTPDNYNATEQLLKQLKGRLSPTQPLIVATLVDIDHLEQSSTLGRLISEQVSAKFSQAGLQVVEMKLRENIFMKQDQGELMLTRNVKDIAHSCDAQAVVVGTYAEGDHLVYINLKVIQPKTDIVLAVYNYALPKNKDVTFMLHSDDNNH</sequence>
<accession>E6QVA0</accession>
<reference evidence="2" key="1">
    <citation type="submission" date="2009-10" db="EMBL/GenBank/DDBJ databases">
        <title>Diversity of trophic interactions inside an arsenic-rich microbial ecosystem.</title>
        <authorList>
            <person name="Bertin P.N."/>
            <person name="Heinrich-Salmeron A."/>
            <person name="Pelletier E."/>
            <person name="Goulhen-Chollet F."/>
            <person name="Arsene-Ploetze F."/>
            <person name="Gallien S."/>
            <person name="Calteau A."/>
            <person name="Vallenet D."/>
            <person name="Casiot C."/>
            <person name="Chane-Woon-Ming B."/>
            <person name="Giloteaux L."/>
            <person name="Barakat M."/>
            <person name="Bonnefoy V."/>
            <person name="Bruneel O."/>
            <person name="Chandler M."/>
            <person name="Cleiss J."/>
            <person name="Duran R."/>
            <person name="Elbaz-Poulichet F."/>
            <person name="Fonknechten N."/>
            <person name="Lauga B."/>
            <person name="Mornico D."/>
            <person name="Ortet P."/>
            <person name="Schaeffer C."/>
            <person name="Siguier P."/>
            <person name="Alexander Thil Smith A."/>
            <person name="Van Dorsselaer A."/>
            <person name="Weissenbach J."/>
            <person name="Medigue C."/>
            <person name="Le Paslier D."/>
        </authorList>
    </citation>
    <scope>NUCLEOTIDE SEQUENCE</scope>
</reference>
<gene>
    <name evidence="2" type="ORF">CARN7_1986</name>
</gene>
<dbReference type="InterPro" id="IPR041215">
    <property type="entry name" value="FlgO_dom"/>
</dbReference>
<name>E6QVA0_9ZZZZ</name>
<comment type="caution">
    <text evidence="2">The sequence shown here is derived from an EMBL/GenBank/DDBJ whole genome shotgun (WGS) entry which is preliminary data.</text>
</comment>
<feature type="domain" description="FlgO" evidence="1">
    <location>
        <begin position="40"/>
        <end position="170"/>
    </location>
</feature>
<protein>
    <recommendedName>
        <fullName evidence="1">FlgO domain-containing protein</fullName>
    </recommendedName>
</protein>
<evidence type="ECO:0000313" key="2">
    <source>
        <dbReference type="EMBL" id="CBI11173.1"/>
    </source>
</evidence>
<evidence type="ECO:0000259" key="1">
    <source>
        <dbReference type="Pfam" id="PF17680"/>
    </source>
</evidence>
<organism evidence="2">
    <name type="scientific">mine drainage metagenome</name>
    <dbReference type="NCBI Taxonomy" id="410659"/>
    <lineage>
        <taxon>unclassified sequences</taxon>
        <taxon>metagenomes</taxon>
        <taxon>ecological metagenomes</taxon>
    </lineage>
</organism>
<dbReference type="Pfam" id="PF17680">
    <property type="entry name" value="FlgO"/>
    <property type="match status" value="1"/>
</dbReference>
<dbReference type="EMBL" id="CABR01000125">
    <property type="protein sequence ID" value="CBI11173.1"/>
    <property type="molecule type" value="Genomic_DNA"/>
</dbReference>